<organism evidence="2 3">
    <name type="scientific">Auraticoccus monumenti</name>
    <dbReference type="NCBI Taxonomy" id="675864"/>
    <lineage>
        <taxon>Bacteria</taxon>
        <taxon>Bacillati</taxon>
        <taxon>Actinomycetota</taxon>
        <taxon>Actinomycetes</taxon>
        <taxon>Propionibacteriales</taxon>
        <taxon>Propionibacteriaceae</taxon>
        <taxon>Auraticoccus</taxon>
    </lineage>
</organism>
<dbReference type="OrthoDB" id="9793351at2"/>
<dbReference type="InterPro" id="IPR029063">
    <property type="entry name" value="SAM-dependent_MTases_sf"/>
</dbReference>
<name>A0A1G6ZU53_9ACTN</name>
<dbReference type="PANTHER" id="PTHR43317:SF3">
    <property type="entry name" value="BLR2883 PROTEIN"/>
    <property type="match status" value="1"/>
</dbReference>
<keyword evidence="3" id="KW-1185">Reference proteome</keyword>
<dbReference type="GO" id="GO:0006596">
    <property type="term" value="P:polyamine biosynthetic process"/>
    <property type="evidence" value="ECO:0007669"/>
    <property type="project" value="UniProtKB-KW"/>
</dbReference>
<protein>
    <recommendedName>
        <fullName evidence="4">Spermidine synthase</fullName>
    </recommendedName>
</protein>
<dbReference type="PANTHER" id="PTHR43317">
    <property type="entry name" value="THERMOSPERMINE SYNTHASE ACAULIS5"/>
    <property type="match status" value="1"/>
</dbReference>
<dbReference type="Proteomes" id="UP000198546">
    <property type="component" value="Chromosome i"/>
</dbReference>
<dbReference type="EMBL" id="LT629688">
    <property type="protein sequence ID" value="SDE06079.1"/>
    <property type="molecule type" value="Genomic_DNA"/>
</dbReference>
<gene>
    <name evidence="2" type="ORF">SAMN04489747_2401</name>
</gene>
<sequence>MLPLSPADPPVVLRRAESPRGELVLRARTSSDGAVVHELIVNGAFAMDSQEVASELRLAQLVVEQGRLGRVAVGGLGLGFTAAALLDADVRHLDVVELEADLVFWAREGVTEQLRRVAADPRCTLHTADVVPWLDTAPEGAFDAVLLDVDNGPDFLIHDSNQRLYRSGVLARALSLVRPEGVLAVWCQHRTPSLERTLTDLGPTTEELVRVQRGRHQIDYAIYLTRHPRGA</sequence>
<evidence type="ECO:0000256" key="1">
    <source>
        <dbReference type="ARBA" id="ARBA00023115"/>
    </source>
</evidence>
<proteinExistence type="predicted"/>
<accession>A0A1G6ZU53</accession>
<dbReference type="AlphaFoldDB" id="A0A1G6ZU53"/>
<evidence type="ECO:0000313" key="2">
    <source>
        <dbReference type="EMBL" id="SDE06079.1"/>
    </source>
</evidence>
<dbReference type="SUPFAM" id="SSF53335">
    <property type="entry name" value="S-adenosyl-L-methionine-dependent methyltransferases"/>
    <property type="match status" value="1"/>
</dbReference>
<dbReference type="RefSeq" id="WP_090593858.1">
    <property type="nucleotide sequence ID" value="NZ_LT629688.1"/>
</dbReference>
<evidence type="ECO:0008006" key="4">
    <source>
        <dbReference type="Google" id="ProtNLM"/>
    </source>
</evidence>
<keyword evidence="1" id="KW-0620">Polyamine biosynthesis</keyword>
<reference evidence="2 3" key="1">
    <citation type="submission" date="2016-10" db="EMBL/GenBank/DDBJ databases">
        <authorList>
            <person name="de Groot N.N."/>
        </authorList>
    </citation>
    <scope>NUCLEOTIDE SEQUENCE [LARGE SCALE GENOMIC DNA]</scope>
    <source>
        <strain evidence="2 3">MON 2.2</strain>
    </source>
</reference>
<evidence type="ECO:0000313" key="3">
    <source>
        <dbReference type="Proteomes" id="UP000198546"/>
    </source>
</evidence>
<dbReference type="Gene3D" id="3.40.50.150">
    <property type="entry name" value="Vaccinia Virus protein VP39"/>
    <property type="match status" value="1"/>
</dbReference>
<dbReference type="STRING" id="675864.SAMN04489747_2401"/>